<comment type="caution">
    <text evidence="3">The sequence shown here is derived from an EMBL/GenBank/DDBJ whole genome shotgun (WGS) entry which is preliminary data.</text>
</comment>
<keyword evidence="5" id="KW-1185">Reference proteome</keyword>
<reference evidence="3 4" key="3">
    <citation type="submission" date="2019-11" db="EMBL/GenBank/DDBJ databases">
        <title>Type strains purchased from KCTC, JCM and DSMZ.</title>
        <authorList>
            <person name="Lu H."/>
        </authorList>
    </citation>
    <scope>NUCLEOTIDE SEQUENCE [LARGE SCALE GENOMIC DNA]</scope>
    <source>
        <strain evidence="3 4">KCTC 52429</strain>
    </source>
</reference>
<dbReference type="Gene3D" id="3.40.50.1820">
    <property type="entry name" value="alpha/beta hydrolase"/>
    <property type="match status" value="1"/>
</dbReference>
<sequence>MQPDELALRFPCAQDWLTGILSPATGAPTRGVLIVVGGPQYRAGSHRQFALLARSLAARGIPALRFDYRGMGDSTGAARDFNDVDADLRAAVDEFCARVPSLREVVIWGLCDAASAALFYAGQDARIGGLVLLNPWARTPAGHASATLKHYYRARLLQPELWKKLATGRFDWRAAIGSFVKLAGTALRRRPAPPVALAEKPAMGLHERMLDGMRAFDGKVLLIVSGNDLTAKEFLDMANGSAPWRRLLAAPRVQRHTLVAADHTFSRREWRDQVADWTADWVRAW</sequence>
<reference evidence="5" key="2">
    <citation type="journal article" date="2019" name="Int. J. Syst. Evol. Microbiol.">
        <title>The Global Catalogue of Microorganisms (GCM) 10K type strain sequencing project: providing services to taxonomists for standard genome sequencing and annotation.</title>
        <authorList>
            <consortium name="The Broad Institute Genomics Platform"/>
            <consortium name="The Broad Institute Genome Sequencing Center for Infectious Disease"/>
            <person name="Wu L."/>
            <person name="Ma J."/>
        </authorList>
    </citation>
    <scope>NUCLEOTIDE SEQUENCE [LARGE SCALE GENOMIC DNA]</scope>
    <source>
        <strain evidence="5">CGMCC 1.15931</strain>
    </source>
</reference>
<dbReference type="EMBL" id="WNKZ01000178">
    <property type="protein sequence ID" value="MTV56418.1"/>
    <property type="molecule type" value="Genomic_DNA"/>
</dbReference>
<dbReference type="NCBIfam" id="TIGR03100">
    <property type="entry name" value="hydr1_PEP"/>
    <property type="match status" value="1"/>
</dbReference>
<dbReference type="Proteomes" id="UP000622638">
    <property type="component" value="Unassembled WGS sequence"/>
</dbReference>
<dbReference type="Pfam" id="PF12697">
    <property type="entry name" value="Abhydrolase_6"/>
    <property type="match status" value="1"/>
</dbReference>
<proteinExistence type="predicted"/>
<feature type="domain" description="AB hydrolase-1" evidence="1">
    <location>
        <begin position="45"/>
        <end position="276"/>
    </location>
</feature>
<reference evidence="2" key="4">
    <citation type="submission" date="2024-05" db="EMBL/GenBank/DDBJ databases">
        <authorList>
            <person name="Sun Q."/>
            <person name="Zhou Y."/>
        </authorList>
    </citation>
    <scope>NUCLEOTIDE SEQUENCE</scope>
    <source>
        <strain evidence="2">CGMCC 1.15931</strain>
    </source>
</reference>
<accession>A0A6I3T4B9</accession>
<evidence type="ECO:0000313" key="3">
    <source>
        <dbReference type="EMBL" id="MTV56418.1"/>
    </source>
</evidence>
<dbReference type="GO" id="GO:0016787">
    <property type="term" value="F:hydrolase activity"/>
    <property type="evidence" value="ECO:0007669"/>
    <property type="project" value="UniProtKB-KW"/>
</dbReference>
<dbReference type="AlphaFoldDB" id="A0A6I3T4B9"/>
<evidence type="ECO:0000313" key="2">
    <source>
        <dbReference type="EMBL" id="GGC17141.1"/>
    </source>
</evidence>
<protein>
    <submittedName>
        <fullName evidence="3">Hydrolase 1, exosortase A system-associated</fullName>
    </submittedName>
</protein>
<reference evidence="2" key="1">
    <citation type="journal article" date="2014" name="Int. J. Syst. Evol. Microbiol.">
        <title>Complete genome of a new Firmicutes species belonging to the dominant human colonic microbiota ('Ruminococcus bicirculans') reveals two chromosomes and a selective capacity to utilize plant glucans.</title>
        <authorList>
            <consortium name="NISC Comparative Sequencing Program"/>
            <person name="Wegmann U."/>
            <person name="Louis P."/>
            <person name="Goesmann A."/>
            <person name="Henrissat B."/>
            <person name="Duncan S.H."/>
            <person name="Flint H.J."/>
        </authorList>
    </citation>
    <scope>NUCLEOTIDE SEQUENCE</scope>
    <source>
        <strain evidence="2">CGMCC 1.15931</strain>
    </source>
</reference>
<dbReference type="InterPro" id="IPR029058">
    <property type="entry name" value="AB_hydrolase_fold"/>
</dbReference>
<dbReference type="RefSeq" id="WP_155473631.1">
    <property type="nucleotide sequence ID" value="NZ_BMKG01000022.1"/>
</dbReference>
<organism evidence="3 4">
    <name type="scientific">Pseudoduganella buxea</name>
    <dbReference type="NCBI Taxonomy" id="1949069"/>
    <lineage>
        <taxon>Bacteria</taxon>
        <taxon>Pseudomonadati</taxon>
        <taxon>Pseudomonadota</taxon>
        <taxon>Betaproteobacteria</taxon>
        <taxon>Burkholderiales</taxon>
        <taxon>Oxalobacteraceae</taxon>
        <taxon>Telluria group</taxon>
        <taxon>Pseudoduganella</taxon>
    </lineage>
</organism>
<dbReference type="SUPFAM" id="SSF53474">
    <property type="entry name" value="alpha/beta-Hydrolases"/>
    <property type="match status" value="1"/>
</dbReference>
<evidence type="ECO:0000313" key="5">
    <source>
        <dbReference type="Proteomes" id="UP000622638"/>
    </source>
</evidence>
<dbReference type="EMBL" id="BMKG01000022">
    <property type="protein sequence ID" value="GGC17141.1"/>
    <property type="molecule type" value="Genomic_DNA"/>
</dbReference>
<dbReference type="OrthoDB" id="5379975at2"/>
<keyword evidence="3" id="KW-0378">Hydrolase</keyword>
<evidence type="ECO:0000313" key="4">
    <source>
        <dbReference type="Proteomes" id="UP000430634"/>
    </source>
</evidence>
<name>A0A6I3T4B9_9BURK</name>
<dbReference type="Proteomes" id="UP000430634">
    <property type="component" value="Unassembled WGS sequence"/>
</dbReference>
<dbReference type="InterPro" id="IPR017531">
    <property type="entry name" value="Hydrolase-1_PEP"/>
</dbReference>
<evidence type="ECO:0000259" key="1">
    <source>
        <dbReference type="Pfam" id="PF12697"/>
    </source>
</evidence>
<dbReference type="InterPro" id="IPR000073">
    <property type="entry name" value="AB_hydrolase_1"/>
</dbReference>
<gene>
    <name evidence="2" type="ORF">GCM10011572_43070</name>
    <name evidence="3" type="ORF">GM672_27260</name>
</gene>